<keyword evidence="1" id="KW-1133">Transmembrane helix</keyword>
<protein>
    <submittedName>
        <fullName evidence="2">Uncharacterized protein</fullName>
    </submittedName>
</protein>
<keyword evidence="1" id="KW-0812">Transmembrane</keyword>
<evidence type="ECO:0000313" key="2">
    <source>
        <dbReference type="EMBL" id="EME79205.1"/>
    </source>
</evidence>
<dbReference type="HOGENOM" id="CLU_484946_0_0_1"/>
<reference evidence="2 3" key="1">
    <citation type="journal article" date="2012" name="PLoS Pathog.">
        <title>Diverse lifestyles and strategies of plant pathogenesis encoded in the genomes of eighteen Dothideomycetes fungi.</title>
        <authorList>
            <person name="Ohm R.A."/>
            <person name="Feau N."/>
            <person name="Henrissat B."/>
            <person name="Schoch C.L."/>
            <person name="Horwitz B.A."/>
            <person name="Barry K.W."/>
            <person name="Condon B.J."/>
            <person name="Copeland A.C."/>
            <person name="Dhillon B."/>
            <person name="Glaser F."/>
            <person name="Hesse C.N."/>
            <person name="Kosti I."/>
            <person name="LaButti K."/>
            <person name="Lindquist E.A."/>
            <person name="Lucas S."/>
            <person name="Salamov A.A."/>
            <person name="Bradshaw R.E."/>
            <person name="Ciuffetti L."/>
            <person name="Hamelin R.C."/>
            <person name="Kema G.H.J."/>
            <person name="Lawrence C."/>
            <person name="Scott J.A."/>
            <person name="Spatafora J.W."/>
            <person name="Turgeon B.G."/>
            <person name="de Wit P.J.G.M."/>
            <person name="Zhong S."/>
            <person name="Goodwin S.B."/>
            <person name="Grigoriev I.V."/>
        </authorList>
    </citation>
    <scope>NUCLEOTIDE SEQUENCE [LARGE SCALE GENOMIC DNA]</scope>
    <source>
        <strain evidence="2 3">CIRAD86</strain>
    </source>
</reference>
<sequence>MQPSTAIYQTTFGYRMKHQQLLLVITTPLLAILPHPFIHYPSPYNQTAFGYRIKYLRRTSSSFRTIRPNRHQQTPAHNTNTSSIESLIIRYCNPCNTNASTRCVFSNKPKKPPSTLASGKIPIGNALEGWFLQYLALFLQRRYYYYHSKLQVSSGVVANFRVDWNVVVAELSEGVWSFTKGYAAQAGSLTGHSGRFWHQQRQHCETLIMNQYVQAISVPVINKLTYERRKVVLMRTMDNNWSAANRTQRCLMNAEMEIIWELRDRVRRLTSPSIVVLRSAVAERRASTSVIGLLVFVLTQQYAADGHPLVFKDESNAAVLWQSLMASGVSERQGSPCRADRHPVVRAEASSTDRVAMVRLVYSNNAVWLQGSFRASSCQAVPQYGYFILIRQLHMIPEGHALVDSLVRPLISSAEMAKYRIESDARLSGKVGSLLVHGILCGIRYRFFRMFEWQKLKRQHEASARSPYEGGSWLGMAGLAAETIEEHSANTLEAEVDDVRFVGVVLGKLRLRRSDISMTANTNTRQGCGGLHQPGREAQYRRFGEIVCLTVGGGDARHRPSS</sequence>
<dbReference type="EMBL" id="KB446562">
    <property type="protein sequence ID" value="EME79205.1"/>
    <property type="molecule type" value="Genomic_DNA"/>
</dbReference>
<dbReference type="VEuPathDB" id="FungiDB:MYCFIDRAFT_208718"/>
<evidence type="ECO:0000256" key="1">
    <source>
        <dbReference type="SAM" id="Phobius"/>
    </source>
</evidence>
<accession>M2YNC3</accession>
<keyword evidence="1" id="KW-0472">Membrane</keyword>
<organism evidence="2 3">
    <name type="scientific">Pseudocercospora fijiensis (strain CIRAD86)</name>
    <name type="common">Black leaf streak disease fungus</name>
    <name type="synonym">Mycosphaerella fijiensis</name>
    <dbReference type="NCBI Taxonomy" id="383855"/>
    <lineage>
        <taxon>Eukaryota</taxon>
        <taxon>Fungi</taxon>
        <taxon>Dikarya</taxon>
        <taxon>Ascomycota</taxon>
        <taxon>Pezizomycotina</taxon>
        <taxon>Dothideomycetes</taxon>
        <taxon>Dothideomycetidae</taxon>
        <taxon>Mycosphaerellales</taxon>
        <taxon>Mycosphaerellaceae</taxon>
        <taxon>Pseudocercospora</taxon>
    </lineage>
</organism>
<evidence type="ECO:0000313" key="3">
    <source>
        <dbReference type="Proteomes" id="UP000016932"/>
    </source>
</evidence>
<dbReference type="AlphaFoldDB" id="M2YNC3"/>
<proteinExistence type="predicted"/>
<dbReference type="GeneID" id="19336708"/>
<keyword evidence="3" id="KW-1185">Reference proteome</keyword>
<dbReference type="Proteomes" id="UP000016932">
    <property type="component" value="Unassembled WGS sequence"/>
</dbReference>
<feature type="transmembrane region" description="Helical" evidence="1">
    <location>
        <begin position="21"/>
        <end position="38"/>
    </location>
</feature>
<dbReference type="KEGG" id="pfj:MYCFIDRAFT_208718"/>
<name>M2YNC3_PSEFD</name>
<gene>
    <name evidence="2" type="ORF">MYCFIDRAFT_208718</name>
</gene>
<dbReference type="RefSeq" id="XP_007929984.1">
    <property type="nucleotide sequence ID" value="XM_007931793.1"/>
</dbReference>